<dbReference type="CDD" id="cd03015">
    <property type="entry name" value="PRX_Typ2cys"/>
    <property type="match status" value="1"/>
</dbReference>
<evidence type="ECO:0000256" key="17">
    <source>
        <dbReference type="PIRNR" id="PIRNR000239"/>
    </source>
</evidence>
<comment type="subunit">
    <text evidence="15">Homodimer; disulfide-linked, upon oxidation. 5 homodimers assemble to form a ring-like decamer. Interacts with TIPIN.</text>
</comment>
<evidence type="ECO:0000256" key="15">
    <source>
        <dbReference type="ARBA" id="ARBA00046993"/>
    </source>
</evidence>
<dbReference type="GO" id="GO:0019430">
    <property type="term" value="P:removal of superoxide radicals"/>
    <property type="evidence" value="ECO:0007669"/>
    <property type="project" value="TreeGrafter"/>
</dbReference>
<comment type="similarity">
    <text evidence="2">Belongs to the peroxiredoxin family. AhpC/Prx1 subfamily.</text>
</comment>
<keyword evidence="6 17" id="KW-0575">Peroxidase</keyword>
<accession>A0A2K6UUK8</accession>
<keyword evidence="5" id="KW-0597">Phosphoprotein</keyword>
<dbReference type="STRING" id="39432.ENSSBOP00000035598"/>
<keyword evidence="20" id="KW-1185">Reference proteome</keyword>
<dbReference type="PIRSF" id="PIRSF000239">
    <property type="entry name" value="AHPC"/>
    <property type="match status" value="1"/>
</dbReference>
<evidence type="ECO:0000313" key="20">
    <source>
        <dbReference type="Proteomes" id="UP000233220"/>
    </source>
</evidence>
<dbReference type="SUPFAM" id="SSF52833">
    <property type="entry name" value="Thioredoxin-like"/>
    <property type="match status" value="1"/>
</dbReference>
<dbReference type="Proteomes" id="UP000233220">
    <property type="component" value="Unplaced"/>
</dbReference>
<evidence type="ECO:0000256" key="8">
    <source>
        <dbReference type="ARBA" id="ARBA00022990"/>
    </source>
</evidence>
<evidence type="ECO:0000256" key="11">
    <source>
        <dbReference type="ARBA" id="ARBA00023284"/>
    </source>
</evidence>
<keyword evidence="10" id="KW-1015">Disulfide bond</keyword>
<evidence type="ECO:0000256" key="2">
    <source>
        <dbReference type="ARBA" id="ARBA00009796"/>
    </source>
</evidence>
<evidence type="ECO:0000256" key="4">
    <source>
        <dbReference type="ARBA" id="ARBA00022490"/>
    </source>
</evidence>
<dbReference type="PANTHER" id="PTHR10681:SF161">
    <property type="entry name" value="PEROXIREDOXIN-2"/>
    <property type="match status" value="1"/>
</dbReference>
<dbReference type="GO" id="GO:0008379">
    <property type="term" value="F:thioredoxin peroxidase activity"/>
    <property type="evidence" value="ECO:0007669"/>
    <property type="project" value="TreeGrafter"/>
</dbReference>
<evidence type="ECO:0000256" key="6">
    <source>
        <dbReference type="ARBA" id="ARBA00022559"/>
    </source>
</evidence>
<reference evidence="19" key="1">
    <citation type="submission" date="2025-08" db="UniProtKB">
        <authorList>
            <consortium name="Ensembl"/>
        </authorList>
    </citation>
    <scope>IDENTIFICATION</scope>
</reference>
<dbReference type="PROSITE" id="PS51352">
    <property type="entry name" value="THIOREDOXIN_2"/>
    <property type="match status" value="1"/>
</dbReference>
<dbReference type="Ensembl" id="ENSSBOT00000052529.1">
    <property type="protein sequence ID" value="ENSSBOP00000035598.1"/>
    <property type="gene ID" value="ENSSBOG00000033961.1"/>
</dbReference>
<evidence type="ECO:0000256" key="9">
    <source>
        <dbReference type="ARBA" id="ARBA00023002"/>
    </source>
</evidence>
<dbReference type="InterPro" id="IPR013766">
    <property type="entry name" value="Thioredoxin_domain"/>
</dbReference>
<sequence length="182" mass="20317">MASGNVRIGKPAPHFKATALVDGAFKEVKLSDYKGKYVVLFFSTLWTSLLYHRVQQPYVSVDSQFTHLAWIDTLQKEGGLGPLHIPLLADVTRLLSEDYGVLKTDEGIAYRGVFVIDGKGVLRPISVNDLPVGRSMDEALRLVQAFQYTDEHGEFCPAGWKPGSDTIKPNMDDSKKYFSKHK</sequence>
<comment type="catalytic activity">
    <reaction evidence="16">
        <text>a hydroperoxide + [thioredoxin]-dithiol = an alcohol + [thioredoxin]-disulfide + H2O</text>
        <dbReference type="Rhea" id="RHEA:62620"/>
        <dbReference type="Rhea" id="RHEA-COMP:10698"/>
        <dbReference type="Rhea" id="RHEA-COMP:10700"/>
        <dbReference type="ChEBI" id="CHEBI:15377"/>
        <dbReference type="ChEBI" id="CHEBI:29950"/>
        <dbReference type="ChEBI" id="CHEBI:30879"/>
        <dbReference type="ChEBI" id="CHEBI:35924"/>
        <dbReference type="ChEBI" id="CHEBI:50058"/>
        <dbReference type="EC" id="1.11.1.24"/>
    </reaction>
</comment>
<keyword evidence="11 17" id="KW-0676">Redox-active center</keyword>
<dbReference type="InterPro" id="IPR019479">
    <property type="entry name" value="Peroxiredoxin_C"/>
</dbReference>
<evidence type="ECO:0000256" key="10">
    <source>
        <dbReference type="ARBA" id="ARBA00023157"/>
    </source>
</evidence>
<proteinExistence type="inferred from homology"/>
<dbReference type="PANTHER" id="PTHR10681">
    <property type="entry name" value="THIOREDOXIN PEROXIDASE"/>
    <property type="match status" value="1"/>
</dbReference>
<dbReference type="InterPro" id="IPR024706">
    <property type="entry name" value="Peroxiredoxin_AhpC-typ"/>
</dbReference>
<evidence type="ECO:0000256" key="14">
    <source>
        <dbReference type="ARBA" id="ARBA00042159"/>
    </source>
</evidence>
<dbReference type="InterPro" id="IPR050217">
    <property type="entry name" value="Peroxiredoxin"/>
</dbReference>
<evidence type="ECO:0000256" key="1">
    <source>
        <dbReference type="ARBA" id="ARBA00004496"/>
    </source>
</evidence>
<feature type="domain" description="Thioredoxin" evidence="18">
    <location>
        <begin position="6"/>
        <end position="148"/>
    </location>
</feature>
<dbReference type="InterPro" id="IPR000866">
    <property type="entry name" value="AhpC/TSA"/>
</dbReference>
<evidence type="ECO:0000256" key="3">
    <source>
        <dbReference type="ARBA" id="ARBA00013017"/>
    </source>
</evidence>
<dbReference type="GO" id="GO:0005829">
    <property type="term" value="C:cytosol"/>
    <property type="evidence" value="ECO:0007669"/>
    <property type="project" value="TreeGrafter"/>
</dbReference>
<dbReference type="GO" id="GO:0045321">
    <property type="term" value="P:leukocyte activation"/>
    <property type="evidence" value="ECO:0007669"/>
    <property type="project" value="TreeGrafter"/>
</dbReference>
<keyword evidence="7 17" id="KW-0049">Antioxidant</keyword>
<dbReference type="EC" id="1.11.1.24" evidence="3"/>
<dbReference type="AlphaFoldDB" id="A0A2K6UUK8"/>
<dbReference type="InterPro" id="IPR036249">
    <property type="entry name" value="Thioredoxin-like_sf"/>
</dbReference>
<evidence type="ECO:0000259" key="18">
    <source>
        <dbReference type="PROSITE" id="PS51352"/>
    </source>
</evidence>
<organism evidence="19 20">
    <name type="scientific">Saimiri boliviensis boliviensis</name>
    <name type="common">Bolivian squirrel monkey</name>
    <dbReference type="NCBI Taxonomy" id="39432"/>
    <lineage>
        <taxon>Eukaryota</taxon>
        <taxon>Metazoa</taxon>
        <taxon>Chordata</taxon>
        <taxon>Craniata</taxon>
        <taxon>Vertebrata</taxon>
        <taxon>Euteleostomi</taxon>
        <taxon>Mammalia</taxon>
        <taxon>Eutheria</taxon>
        <taxon>Euarchontoglires</taxon>
        <taxon>Primates</taxon>
        <taxon>Haplorrhini</taxon>
        <taxon>Platyrrhini</taxon>
        <taxon>Cebidae</taxon>
        <taxon>Saimiriinae</taxon>
        <taxon>Saimiri</taxon>
    </lineage>
</organism>
<keyword evidence="8" id="KW-0007">Acetylation</keyword>
<evidence type="ECO:0000256" key="7">
    <source>
        <dbReference type="ARBA" id="ARBA00022862"/>
    </source>
</evidence>
<evidence type="ECO:0000256" key="16">
    <source>
        <dbReference type="ARBA" id="ARBA00049091"/>
    </source>
</evidence>
<dbReference type="Pfam" id="PF10417">
    <property type="entry name" value="1-cysPrx_C"/>
    <property type="match status" value="1"/>
</dbReference>
<name>A0A2K6UUK8_SAIBB</name>
<dbReference type="GO" id="GO:0042744">
    <property type="term" value="P:hydrogen peroxide catabolic process"/>
    <property type="evidence" value="ECO:0007669"/>
    <property type="project" value="TreeGrafter"/>
</dbReference>
<comment type="subcellular location">
    <subcellularLocation>
        <location evidence="1">Cytoplasm</location>
    </subcellularLocation>
</comment>
<keyword evidence="4" id="KW-0963">Cytoplasm</keyword>
<evidence type="ECO:0000313" key="19">
    <source>
        <dbReference type="Ensembl" id="ENSSBOP00000035598.1"/>
    </source>
</evidence>
<protein>
    <recommendedName>
        <fullName evidence="13">Peroxiredoxin-2</fullName>
        <ecNumber evidence="3">1.11.1.24</ecNumber>
    </recommendedName>
    <alternativeName>
        <fullName evidence="14">Thioredoxin-dependent peroxiredoxin 2</fullName>
    </alternativeName>
</protein>
<evidence type="ECO:0000256" key="13">
    <source>
        <dbReference type="ARBA" id="ARBA00040770"/>
    </source>
</evidence>
<comment type="function">
    <text evidence="12">Thiol-specific peroxidase that catalyzes the reduction of hydrogen peroxide and organic hydroperoxides to water and alcohols, respectively. Plays a role in cell protection against oxidative stress by detoxifying peroxides and as sensor of hydrogen peroxide-mediated signaling events. Might participate in the signaling cascades of growth factors and tumor necrosis factor-alpha by regulating the intracellular concentrations of H(2)O(2).</text>
</comment>
<dbReference type="GeneTree" id="ENSGT00940000155828"/>
<evidence type="ECO:0000256" key="12">
    <source>
        <dbReference type="ARBA" id="ARBA00037127"/>
    </source>
</evidence>
<dbReference type="GO" id="GO:0045454">
    <property type="term" value="P:cell redox homeostasis"/>
    <property type="evidence" value="ECO:0007669"/>
    <property type="project" value="TreeGrafter"/>
</dbReference>
<dbReference type="Gene3D" id="3.40.30.10">
    <property type="entry name" value="Glutaredoxin"/>
    <property type="match status" value="2"/>
</dbReference>
<keyword evidence="9 17" id="KW-0560">Oxidoreductase</keyword>
<evidence type="ECO:0000256" key="5">
    <source>
        <dbReference type="ARBA" id="ARBA00022553"/>
    </source>
</evidence>
<dbReference type="Pfam" id="PF00578">
    <property type="entry name" value="AhpC-TSA"/>
    <property type="match status" value="1"/>
</dbReference>
<reference evidence="19" key="2">
    <citation type="submission" date="2025-09" db="UniProtKB">
        <authorList>
            <consortium name="Ensembl"/>
        </authorList>
    </citation>
    <scope>IDENTIFICATION</scope>
</reference>